<gene>
    <name evidence="2" type="ORF">DPMN_053045</name>
</gene>
<evidence type="ECO:0000313" key="3">
    <source>
        <dbReference type="Proteomes" id="UP000828390"/>
    </source>
</evidence>
<dbReference type="EMBL" id="JAIWYP010000012">
    <property type="protein sequence ID" value="KAH3727120.1"/>
    <property type="molecule type" value="Genomic_DNA"/>
</dbReference>
<keyword evidence="1" id="KW-0472">Membrane</keyword>
<reference evidence="2" key="1">
    <citation type="journal article" date="2019" name="bioRxiv">
        <title>The Genome of the Zebra Mussel, Dreissena polymorpha: A Resource for Invasive Species Research.</title>
        <authorList>
            <person name="McCartney M.A."/>
            <person name="Auch B."/>
            <person name="Kono T."/>
            <person name="Mallez S."/>
            <person name="Zhang Y."/>
            <person name="Obille A."/>
            <person name="Becker A."/>
            <person name="Abrahante J.E."/>
            <person name="Garbe J."/>
            <person name="Badalamenti J.P."/>
            <person name="Herman A."/>
            <person name="Mangelson H."/>
            <person name="Liachko I."/>
            <person name="Sullivan S."/>
            <person name="Sone E.D."/>
            <person name="Koren S."/>
            <person name="Silverstein K.A.T."/>
            <person name="Beckman K.B."/>
            <person name="Gohl D.M."/>
        </authorList>
    </citation>
    <scope>NUCLEOTIDE SEQUENCE</scope>
    <source>
        <strain evidence="2">Duluth1</strain>
        <tissue evidence="2">Whole animal</tissue>
    </source>
</reference>
<keyword evidence="3" id="KW-1185">Reference proteome</keyword>
<protein>
    <submittedName>
        <fullName evidence="2">Uncharacterized protein</fullName>
    </submittedName>
</protein>
<sequence>MNTQTRYHEETYLFLVQQEVLRVVYVVVFWVLYPDPERLSSRTMDLKFAADDMLPIAFENKRCVCQKHNAPYCAVLILFFLPLT</sequence>
<proteinExistence type="predicted"/>
<organism evidence="2 3">
    <name type="scientific">Dreissena polymorpha</name>
    <name type="common">Zebra mussel</name>
    <name type="synonym">Mytilus polymorpha</name>
    <dbReference type="NCBI Taxonomy" id="45954"/>
    <lineage>
        <taxon>Eukaryota</taxon>
        <taxon>Metazoa</taxon>
        <taxon>Spiralia</taxon>
        <taxon>Lophotrochozoa</taxon>
        <taxon>Mollusca</taxon>
        <taxon>Bivalvia</taxon>
        <taxon>Autobranchia</taxon>
        <taxon>Heteroconchia</taxon>
        <taxon>Euheterodonta</taxon>
        <taxon>Imparidentia</taxon>
        <taxon>Neoheterodontei</taxon>
        <taxon>Myida</taxon>
        <taxon>Dreissenoidea</taxon>
        <taxon>Dreissenidae</taxon>
        <taxon>Dreissena</taxon>
    </lineage>
</organism>
<keyword evidence="1" id="KW-0812">Transmembrane</keyword>
<feature type="transmembrane region" description="Helical" evidence="1">
    <location>
        <begin position="12"/>
        <end position="33"/>
    </location>
</feature>
<evidence type="ECO:0000256" key="1">
    <source>
        <dbReference type="SAM" id="Phobius"/>
    </source>
</evidence>
<keyword evidence="1" id="KW-1133">Transmembrane helix</keyword>
<reference evidence="2" key="2">
    <citation type="submission" date="2020-11" db="EMBL/GenBank/DDBJ databases">
        <authorList>
            <person name="McCartney M.A."/>
            <person name="Auch B."/>
            <person name="Kono T."/>
            <person name="Mallez S."/>
            <person name="Becker A."/>
            <person name="Gohl D.M."/>
            <person name="Silverstein K.A.T."/>
            <person name="Koren S."/>
            <person name="Bechman K.B."/>
            <person name="Herman A."/>
            <person name="Abrahante J.E."/>
            <person name="Garbe J."/>
        </authorList>
    </citation>
    <scope>NUCLEOTIDE SEQUENCE</scope>
    <source>
        <strain evidence="2">Duluth1</strain>
        <tissue evidence="2">Whole animal</tissue>
    </source>
</reference>
<dbReference type="Proteomes" id="UP000828390">
    <property type="component" value="Unassembled WGS sequence"/>
</dbReference>
<evidence type="ECO:0000313" key="2">
    <source>
        <dbReference type="EMBL" id="KAH3727120.1"/>
    </source>
</evidence>
<dbReference type="AlphaFoldDB" id="A0A9D4HQD0"/>
<accession>A0A9D4HQD0</accession>
<name>A0A9D4HQD0_DREPO</name>
<comment type="caution">
    <text evidence="2">The sequence shown here is derived from an EMBL/GenBank/DDBJ whole genome shotgun (WGS) entry which is preliminary data.</text>
</comment>